<dbReference type="EC" id="7.1.1.2" evidence="3"/>
<name>A0A343K661_9HEMI</name>
<dbReference type="GO" id="GO:0008137">
    <property type="term" value="F:NADH dehydrogenase (ubiquinone) activity"/>
    <property type="evidence" value="ECO:0007669"/>
    <property type="project" value="UniProtKB-EC"/>
</dbReference>
<feature type="transmembrane region" description="Helical" evidence="16">
    <location>
        <begin position="81"/>
        <end position="100"/>
    </location>
</feature>
<organism evidence="17">
    <name type="scientific">Clovia sp. EMHAU-2015-Zz052918</name>
    <dbReference type="NCBI Taxonomy" id="2038646"/>
    <lineage>
        <taxon>Eukaryota</taxon>
        <taxon>Metazoa</taxon>
        <taxon>Ecdysozoa</taxon>
        <taxon>Arthropoda</taxon>
        <taxon>Hexapoda</taxon>
        <taxon>Insecta</taxon>
        <taxon>Pterygota</taxon>
        <taxon>Neoptera</taxon>
        <taxon>Paraneoptera</taxon>
        <taxon>Hemiptera</taxon>
        <taxon>Auchenorrhyncha</taxon>
        <taxon>Cercopoidea</taxon>
        <taxon>Aphrophoridae</taxon>
        <taxon>Clovia</taxon>
    </lineage>
</organism>
<evidence type="ECO:0000256" key="7">
    <source>
        <dbReference type="ARBA" id="ARBA00022692"/>
    </source>
</evidence>
<evidence type="ECO:0000256" key="9">
    <source>
        <dbReference type="ARBA" id="ARBA00022982"/>
    </source>
</evidence>
<keyword evidence="5" id="KW-0813">Transport</keyword>
<keyword evidence="8" id="KW-1278">Translocase</keyword>
<evidence type="ECO:0000256" key="15">
    <source>
        <dbReference type="ARBA" id="ARBA00049551"/>
    </source>
</evidence>
<evidence type="ECO:0000256" key="14">
    <source>
        <dbReference type="ARBA" id="ARBA00031019"/>
    </source>
</evidence>
<feature type="transmembrane region" description="Helical" evidence="16">
    <location>
        <begin position="138"/>
        <end position="162"/>
    </location>
</feature>
<comment type="catalytic activity">
    <reaction evidence="15">
        <text>a ubiquinone + NADH + 5 H(+)(in) = a ubiquinol + NAD(+) + 4 H(+)(out)</text>
        <dbReference type="Rhea" id="RHEA:29091"/>
        <dbReference type="Rhea" id="RHEA-COMP:9565"/>
        <dbReference type="Rhea" id="RHEA-COMP:9566"/>
        <dbReference type="ChEBI" id="CHEBI:15378"/>
        <dbReference type="ChEBI" id="CHEBI:16389"/>
        <dbReference type="ChEBI" id="CHEBI:17976"/>
        <dbReference type="ChEBI" id="CHEBI:57540"/>
        <dbReference type="ChEBI" id="CHEBI:57945"/>
        <dbReference type="EC" id="7.1.1.2"/>
    </reaction>
</comment>
<evidence type="ECO:0000256" key="13">
    <source>
        <dbReference type="ARBA" id="ARBA00023136"/>
    </source>
</evidence>
<keyword evidence="9" id="KW-0249">Electron transport</keyword>
<dbReference type="AlphaFoldDB" id="A0A343K661"/>
<dbReference type="InterPro" id="IPR050269">
    <property type="entry name" value="ComplexI_Subunit6"/>
</dbReference>
<keyword evidence="13 16" id="KW-0472">Membrane</keyword>
<dbReference type="PANTHER" id="PTHR11435">
    <property type="entry name" value="NADH UBIQUINONE OXIDOREDUCTASE SUBUNIT ND6"/>
    <property type="match status" value="1"/>
</dbReference>
<evidence type="ECO:0000256" key="3">
    <source>
        <dbReference type="ARBA" id="ARBA00012944"/>
    </source>
</evidence>
<keyword evidence="7 16" id="KW-0812">Transmembrane</keyword>
<evidence type="ECO:0000256" key="5">
    <source>
        <dbReference type="ARBA" id="ARBA00022448"/>
    </source>
</evidence>
<sequence length="173" mass="20267">MKLILLIMFFFSSFMFMFMKHPLSMGFMLLIQTFISCLVFGLINYSCWFSYILFITFVGGMLVLFIYVASIASNEKFKFSLILMMFFLLIFLCVYLLMFISDQYYFNMMCSLLESLGSYSNSIYINGDLNSLIKMFNYPTMIITMLSVIFLLITMISIVKVTNIFEGPLRMKI</sequence>
<evidence type="ECO:0000313" key="17">
    <source>
        <dbReference type="EMBL" id="ATD53060.1"/>
    </source>
</evidence>
<protein>
    <recommendedName>
        <fullName evidence="4">NADH-ubiquinone oxidoreductase chain 6</fullName>
        <ecNumber evidence="3">7.1.1.2</ecNumber>
    </recommendedName>
    <alternativeName>
        <fullName evidence="14">NADH dehydrogenase subunit 6</fullName>
    </alternativeName>
</protein>
<comment type="similarity">
    <text evidence="2">Belongs to the complex I subunit 6 family.</text>
</comment>
<evidence type="ECO:0000256" key="2">
    <source>
        <dbReference type="ARBA" id="ARBA00005698"/>
    </source>
</evidence>
<dbReference type="EMBL" id="KX437730">
    <property type="protein sequence ID" value="ATD53060.1"/>
    <property type="molecule type" value="Genomic_DNA"/>
</dbReference>
<accession>A0A343K661</accession>
<geneLocation type="mitochondrion" evidence="17"/>
<evidence type="ECO:0000256" key="4">
    <source>
        <dbReference type="ARBA" id="ARBA00021095"/>
    </source>
</evidence>
<proteinExistence type="inferred from homology"/>
<dbReference type="GO" id="GO:0031966">
    <property type="term" value="C:mitochondrial membrane"/>
    <property type="evidence" value="ECO:0007669"/>
    <property type="project" value="UniProtKB-SubCell"/>
</dbReference>
<evidence type="ECO:0000256" key="12">
    <source>
        <dbReference type="ARBA" id="ARBA00023128"/>
    </source>
</evidence>
<evidence type="ECO:0000256" key="1">
    <source>
        <dbReference type="ARBA" id="ARBA00004225"/>
    </source>
</evidence>
<keyword evidence="10 16" id="KW-1133">Transmembrane helix</keyword>
<keyword evidence="11" id="KW-0520">NAD</keyword>
<dbReference type="PANTHER" id="PTHR11435:SF1">
    <property type="entry name" value="NADH-UBIQUINONE OXIDOREDUCTASE CHAIN 6"/>
    <property type="match status" value="1"/>
</dbReference>
<evidence type="ECO:0000256" key="11">
    <source>
        <dbReference type="ARBA" id="ARBA00023027"/>
    </source>
</evidence>
<evidence type="ECO:0000256" key="6">
    <source>
        <dbReference type="ARBA" id="ARBA00022660"/>
    </source>
</evidence>
<evidence type="ECO:0000256" key="10">
    <source>
        <dbReference type="ARBA" id="ARBA00022989"/>
    </source>
</evidence>
<gene>
    <name evidence="17" type="primary">nad6</name>
</gene>
<evidence type="ECO:0000256" key="16">
    <source>
        <dbReference type="SAM" id="Phobius"/>
    </source>
</evidence>
<reference evidence="17" key="1">
    <citation type="journal article" date="2017" name="Zool. J. Linn. Soc.">
        <title>Insufficient power of mitogenomic data in resolving the auchenorrhynchan monophyly.</title>
        <authorList>
            <person name="Song N."/>
            <person name="Cai W."/>
            <person name="Li H."/>
        </authorList>
    </citation>
    <scope>NUCLEOTIDE SEQUENCE</scope>
</reference>
<keyword evidence="12 17" id="KW-0496">Mitochondrion</keyword>
<keyword evidence="6" id="KW-0679">Respiratory chain</keyword>
<comment type="subcellular location">
    <subcellularLocation>
        <location evidence="1">Mitochondrion membrane</location>
        <topology evidence="1">Multi-pass membrane protein</topology>
    </subcellularLocation>
</comment>
<evidence type="ECO:0000256" key="8">
    <source>
        <dbReference type="ARBA" id="ARBA00022967"/>
    </source>
</evidence>
<feature type="transmembrane region" description="Helical" evidence="16">
    <location>
        <begin position="51"/>
        <end position="69"/>
    </location>
</feature>